<feature type="compositionally biased region" description="Low complexity" evidence="1">
    <location>
        <begin position="48"/>
        <end position="62"/>
    </location>
</feature>
<feature type="compositionally biased region" description="Low complexity" evidence="1">
    <location>
        <begin position="616"/>
        <end position="635"/>
    </location>
</feature>
<keyword evidence="3" id="KW-1185">Reference proteome</keyword>
<feature type="compositionally biased region" description="Low complexity" evidence="1">
    <location>
        <begin position="830"/>
        <end position="855"/>
    </location>
</feature>
<feature type="compositionally biased region" description="Polar residues" evidence="1">
    <location>
        <begin position="772"/>
        <end position="813"/>
    </location>
</feature>
<feature type="compositionally biased region" description="Polar residues" evidence="1">
    <location>
        <begin position="16"/>
        <end position="29"/>
    </location>
</feature>
<feature type="compositionally biased region" description="Basic and acidic residues" evidence="1">
    <location>
        <begin position="416"/>
        <end position="426"/>
    </location>
</feature>
<reference evidence="2 3" key="1">
    <citation type="journal article" date="2021" name="Environ. Microbiol.">
        <title>Gene family expansions and transcriptome signatures uncover fungal adaptations to wood decay.</title>
        <authorList>
            <person name="Hage H."/>
            <person name="Miyauchi S."/>
            <person name="Viragh M."/>
            <person name="Drula E."/>
            <person name="Min B."/>
            <person name="Chaduli D."/>
            <person name="Navarro D."/>
            <person name="Favel A."/>
            <person name="Norest M."/>
            <person name="Lesage-Meessen L."/>
            <person name="Balint B."/>
            <person name="Merenyi Z."/>
            <person name="de Eugenio L."/>
            <person name="Morin E."/>
            <person name="Martinez A.T."/>
            <person name="Baldrian P."/>
            <person name="Stursova M."/>
            <person name="Martinez M.J."/>
            <person name="Novotny C."/>
            <person name="Magnuson J.K."/>
            <person name="Spatafora J.W."/>
            <person name="Maurice S."/>
            <person name="Pangilinan J."/>
            <person name="Andreopoulos W."/>
            <person name="LaButti K."/>
            <person name="Hundley H."/>
            <person name="Na H."/>
            <person name="Kuo A."/>
            <person name="Barry K."/>
            <person name="Lipzen A."/>
            <person name="Henrissat B."/>
            <person name="Riley R."/>
            <person name="Ahrendt S."/>
            <person name="Nagy L.G."/>
            <person name="Grigoriev I.V."/>
            <person name="Martin F."/>
            <person name="Rosso M.N."/>
        </authorList>
    </citation>
    <scope>NUCLEOTIDE SEQUENCE [LARGE SCALE GENOMIC DNA]</scope>
    <source>
        <strain evidence="2 3">CIRM-BRFM 1785</strain>
    </source>
</reference>
<feature type="compositionally biased region" description="Pro residues" evidence="1">
    <location>
        <begin position="576"/>
        <end position="585"/>
    </location>
</feature>
<feature type="compositionally biased region" description="Polar residues" evidence="1">
    <location>
        <begin position="313"/>
        <end position="323"/>
    </location>
</feature>
<feature type="region of interest" description="Disordered" evidence="1">
    <location>
        <begin position="352"/>
        <end position="379"/>
    </location>
</feature>
<evidence type="ECO:0000256" key="1">
    <source>
        <dbReference type="SAM" id="MobiDB-lite"/>
    </source>
</evidence>
<accession>A0ABQ8KP79</accession>
<feature type="region of interest" description="Disordered" evidence="1">
    <location>
        <begin position="406"/>
        <end position="932"/>
    </location>
</feature>
<feature type="compositionally biased region" description="Low complexity" evidence="1">
    <location>
        <begin position="655"/>
        <end position="680"/>
    </location>
</feature>
<feature type="compositionally biased region" description="Basic and acidic residues" evidence="1">
    <location>
        <begin position="1"/>
        <end position="10"/>
    </location>
</feature>
<dbReference type="RefSeq" id="XP_047781618.1">
    <property type="nucleotide sequence ID" value="XM_047918755.1"/>
</dbReference>
<sequence>MATSTSDKHGAAMQHSLDSTSRLNGSSRGTPLGPRKAPEKPVRHRTVDTSSLSTSSTVRSASHANRSQTVDSHDMQARPSTAVAGPSKTCSTSQPSGSPLSSVSDTAFPTAGHSGSPGSTSTSLLSSRSHSHVSGMTLPARLGPGRSPRQFRKVSGASTDGNHSDAGVHLDFKRLMSKPAVHTTSSSSAISLPSDSELSTSSRQFAQATALSFGLHPSQLDRLALRPSSRSSASPNRSPSRDPPRSSSRSSQPMSPPQVKEPPRKPNVLRRRPSTTEAQNPTTRTLPSRRRMRSIDGLRPLATEAGAMRLSSPRKNSLPSPSALTPAGQVALAYKQQEQRRSELEVISGWDDDVRRLPGDPSSSNGKERRGVSMEIAEEEETTGPYYTVFGSGSGHVVAARSAFVGDPSSAPAHVSADKAGGEFQKKSRRTLSRKMSGSFKRVADIVKGEREYVGHSREESWRAYESKPPRSSKPSSLGEEHTLSQHSPTHPSIRTARNSPHSPHSPRSLQDDKWPTGRETPLDEGGPRAGPSRLGHAKGMQSEREDDGAGGKWWKLVKRISTGGLRDKYREPRTSTPPPVPPLPLGMQKLVDHRSTFEIRHSPTKGSTTEDRASKSASMQGRSSGSGRPSTGSSQKASSRHTTASRPSTGGKHSSSPSMPRPSTATRSSSPISSEPASSGFFPKAHSMRSSTSSYGADVPPVPGSQASTVGHHIMTPDELGRLDVINAAVPKVSPKRKPVRSASEPSAGPEPYTSSADEKPQSLRPPPRRSGTNTRDPSPQERSASPTLPSFSTDDCVNTFSPTALSPSTLPLSEFGQAPPRPARSSRRTPASIQVPSAAALASASASARSPGTPRTPRPPVQTSLGRFAPERDSTSTVNASRFSKTSAPSLSSSPVSSSTSPSSSSSQRSPLLFRELESPRQAWTEQEKQDKWDALLERSARAGGTLHIGETGLLSDSLRLSKYEL</sequence>
<feature type="compositionally biased region" description="Low complexity" evidence="1">
    <location>
        <begin position="886"/>
        <end position="913"/>
    </location>
</feature>
<dbReference type="Proteomes" id="UP000814176">
    <property type="component" value="Unassembled WGS sequence"/>
</dbReference>
<dbReference type="GeneID" id="71999487"/>
<evidence type="ECO:0000313" key="3">
    <source>
        <dbReference type="Proteomes" id="UP000814176"/>
    </source>
</evidence>
<feature type="compositionally biased region" description="Low complexity" evidence="1">
    <location>
        <begin position="185"/>
        <end position="202"/>
    </location>
</feature>
<feature type="compositionally biased region" description="Polar residues" evidence="1">
    <location>
        <begin position="485"/>
        <end position="499"/>
    </location>
</feature>
<evidence type="ECO:0000313" key="2">
    <source>
        <dbReference type="EMBL" id="KAH9839968.1"/>
    </source>
</evidence>
<feature type="region of interest" description="Disordered" evidence="1">
    <location>
        <begin position="1"/>
        <end position="167"/>
    </location>
</feature>
<feature type="region of interest" description="Disordered" evidence="1">
    <location>
        <begin position="179"/>
        <end position="329"/>
    </location>
</feature>
<name>A0ABQ8KP79_9APHY</name>
<feature type="compositionally biased region" description="Low complexity" evidence="1">
    <location>
        <begin position="91"/>
        <end position="104"/>
    </location>
</feature>
<feature type="compositionally biased region" description="Basic and acidic residues" evidence="1">
    <location>
        <begin position="442"/>
        <end position="469"/>
    </location>
</feature>
<proteinExistence type="predicted"/>
<organism evidence="2 3">
    <name type="scientific">Rhodofomes roseus</name>
    <dbReference type="NCBI Taxonomy" id="34475"/>
    <lineage>
        <taxon>Eukaryota</taxon>
        <taxon>Fungi</taxon>
        <taxon>Dikarya</taxon>
        <taxon>Basidiomycota</taxon>
        <taxon>Agaricomycotina</taxon>
        <taxon>Agaricomycetes</taxon>
        <taxon>Polyporales</taxon>
        <taxon>Rhodofomes</taxon>
    </lineage>
</organism>
<dbReference type="EMBL" id="JADCUA010000005">
    <property type="protein sequence ID" value="KAH9839968.1"/>
    <property type="molecule type" value="Genomic_DNA"/>
</dbReference>
<feature type="compositionally biased region" description="Polar residues" evidence="1">
    <location>
        <begin position="636"/>
        <end position="654"/>
    </location>
</feature>
<feature type="compositionally biased region" description="Basic and acidic residues" evidence="1">
    <location>
        <begin position="36"/>
        <end position="47"/>
    </location>
</feature>
<feature type="compositionally biased region" description="Low complexity" evidence="1">
    <location>
        <begin position="112"/>
        <end position="135"/>
    </location>
</feature>
<feature type="compositionally biased region" description="Low complexity" evidence="1">
    <location>
        <begin position="226"/>
        <end position="238"/>
    </location>
</feature>
<gene>
    <name evidence="2" type="ORF">C8Q71DRAFT_471009</name>
</gene>
<comment type="caution">
    <text evidence="2">The sequence shown here is derived from an EMBL/GenBank/DDBJ whole genome shotgun (WGS) entry which is preliminary data.</text>
</comment>
<protein>
    <submittedName>
        <fullName evidence="2">Uncharacterized protein</fullName>
    </submittedName>
</protein>
<feature type="compositionally biased region" description="Polar residues" evidence="1">
    <location>
        <begin position="275"/>
        <end position="286"/>
    </location>
</feature>
<feature type="compositionally biased region" description="Basic and acidic residues" evidence="1">
    <location>
        <begin position="591"/>
        <end position="602"/>
    </location>
</feature>